<name>A0ABY9RDG7_9FLAO</name>
<dbReference type="SUPFAM" id="SSF55961">
    <property type="entry name" value="Bet v1-like"/>
    <property type="match status" value="1"/>
</dbReference>
<dbReference type="Pfam" id="PF08982">
    <property type="entry name" value="AtaL"/>
    <property type="match status" value="1"/>
</dbReference>
<dbReference type="RefSeq" id="WP_309532495.1">
    <property type="nucleotide sequence ID" value="NZ_CP133721.1"/>
</dbReference>
<dbReference type="InterPro" id="IPR023393">
    <property type="entry name" value="START-like_dom_sf"/>
</dbReference>
<proteinExistence type="predicted"/>
<protein>
    <submittedName>
        <fullName evidence="1">DUF1857 family protein</fullName>
    </submittedName>
</protein>
<keyword evidence="2" id="KW-1185">Reference proteome</keyword>
<accession>A0ABY9RDG7</accession>
<reference evidence="1" key="1">
    <citation type="submission" date="2023-09" db="EMBL/GenBank/DDBJ databases">
        <title>Flavobacterium sp. 20NA77.7 isolated from freshwater.</title>
        <authorList>
            <person name="Le V."/>
            <person name="Ko S.-R."/>
            <person name="Ahn C.-Y."/>
            <person name="Oh H.-M."/>
        </authorList>
    </citation>
    <scope>NUCLEOTIDE SEQUENCE</scope>
    <source>
        <strain evidence="1">20NA77.7</strain>
    </source>
</reference>
<dbReference type="Proteomes" id="UP001180481">
    <property type="component" value="Chromosome"/>
</dbReference>
<dbReference type="InterPro" id="IPR015075">
    <property type="entry name" value="AtaL"/>
</dbReference>
<evidence type="ECO:0000313" key="2">
    <source>
        <dbReference type="Proteomes" id="UP001180481"/>
    </source>
</evidence>
<dbReference type="EMBL" id="CP133721">
    <property type="protein sequence ID" value="WMW78176.1"/>
    <property type="molecule type" value="Genomic_DNA"/>
</dbReference>
<gene>
    <name evidence="1" type="ORF">RF683_01675</name>
</gene>
<sequence>MVYYSTIVNGSLEKVWKQLLLKIEHPENFVPGVSNVNIFEKNPDFVLRQMTVTSAENSTILKEKITFIPYKIRFLLLEHPTMEGYVDNDCKYISENETELTFTINWKDKVELTEINNQELVKNAVLKTKQFIENNNETTT</sequence>
<organism evidence="1 2">
    <name type="scientific">Flavobacterium nakdongensis</name>
    <dbReference type="NCBI Taxonomy" id="3073563"/>
    <lineage>
        <taxon>Bacteria</taxon>
        <taxon>Pseudomonadati</taxon>
        <taxon>Bacteroidota</taxon>
        <taxon>Flavobacteriia</taxon>
        <taxon>Flavobacteriales</taxon>
        <taxon>Flavobacteriaceae</taxon>
        <taxon>Flavobacterium</taxon>
    </lineage>
</organism>
<dbReference type="Gene3D" id="3.30.530.20">
    <property type="match status" value="1"/>
</dbReference>
<evidence type="ECO:0000313" key="1">
    <source>
        <dbReference type="EMBL" id="WMW78176.1"/>
    </source>
</evidence>